<comment type="subcellular location">
    <subcellularLocation>
        <location evidence="1">Nucleus</location>
    </subcellularLocation>
</comment>
<reference evidence="10" key="1">
    <citation type="submission" date="2021-01" db="UniProtKB">
        <authorList>
            <consortium name="EnsemblMetazoa"/>
        </authorList>
    </citation>
    <scope>IDENTIFICATION</scope>
</reference>
<name>A0A7M5X478_9CNID</name>
<evidence type="ECO:0000256" key="5">
    <source>
        <dbReference type="ARBA" id="ARBA00022840"/>
    </source>
</evidence>
<keyword evidence="3" id="KW-0235">DNA replication</keyword>
<dbReference type="InterPro" id="IPR020796">
    <property type="entry name" value="ORC5"/>
</dbReference>
<dbReference type="InterPro" id="IPR041664">
    <property type="entry name" value="AAA_16"/>
</dbReference>
<evidence type="ECO:0000313" key="11">
    <source>
        <dbReference type="Proteomes" id="UP000594262"/>
    </source>
</evidence>
<evidence type="ECO:0000259" key="7">
    <source>
        <dbReference type="Pfam" id="PF13191"/>
    </source>
</evidence>
<dbReference type="Proteomes" id="UP000594262">
    <property type="component" value="Unplaced"/>
</dbReference>
<keyword evidence="11" id="KW-1185">Reference proteome</keyword>
<dbReference type="EnsemblMetazoa" id="CLYHEMT017726.1">
    <property type="protein sequence ID" value="CLYHEMP017726.1"/>
    <property type="gene ID" value="CLYHEMG017726"/>
</dbReference>
<evidence type="ECO:0008006" key="12">
    <source>
        <dbReference type="Google" id="ProtNLM"/>
    </source>
</evidence>
<evidence type="ECO:0000256" key="1">
    <source>
        <dbReference type="ARBA" id="ARBA00004123"/>
    </source>
</evidence>
<evidence type="ECO:0000259" key="9">
    <source>
        <dbReference type="Pfam" id="PF21639"/>
    </source>
</evidence>
<protein>
    <recommendedName>
        <fullName evidence="12">Origin recognition complex subunit 5</fullName>
    </recommendedName>
</protein>
<dbReference type="Gene3D" id="3.40.50.300">
    <property type="entry name" value="P-loop containing nucleotide triphosphate hydrolases"/>
    <property type="match status" value="1"/>
</dbReference>
<dbReference type="Pfam" id="PF13191">
    <property type="entry name" value="AAA_16"/>
    <property type="match status" value="1"/>
</dbReference>
<accession>A0A7M5X478</accession>
<evidence type="ECO:0000259" key="8">
    <source>
        <dbReference type="Pfam" id="PF14630"/>
    </source>
</evidence>
<organism evidence="10 11">
    <name type="scientific">Clytia hemisphaerica</name>
    <dbReference type="NCBI Taxonomy" id="252671"/>
    <lineage>
        <taxon>Eukaryota</taxon>
        <taxon>Metazoa</taxon>
        <taxon>Cnidaria</taxon>
        <taxon>Hydrozoa</taxon>
        <taxon>Hydroidolina</taxon>
        <taxon>Leptothecata</taxon>
        <taxon>Obeliida</taxon>
        <taxon>Clytiidae</taxon>
        <taxon>Clytia</taxon>
    </lineage>
</organism>
<feature type="domain" description="ORC5 lid" evidence="9">
    <location>
        <begin position="207"/>
        <end position="266"/>
    </location>
</feature>
<evidence type="ECO:0000256" key="4">
    <source>
        <dbReference type="ARBA" id="ARBA00022741"/>
    </source>
</evidence>
<keyword evidence="4" id="KW-0547">Nucleotide-binding</keyword>
<evidence type="ECO:0000256" key="6">
    <source>
        <dbReference type="ARBA" id="ARBA00023242"/>
    </source>
</evidence>
<feature type="domain" description="Origin recognition complex subunit 5 C-terminal" evidence="8">
    <location>
        <begin position="309"/>
        <end position="441"/>
    </location>
</feature>
<dbReference type="GeneID" id="136821997"/>
<evidence type="ECO:0000256" key="3">
    <source>
        <dbReference type="ARBA" id="ARBA00022705"/>
    </source>
</evidence>
<keyword evidence="5" id="KW-0067">ATP-binding</keyword>
<dbReference type="PANTHER" id="PTHR12705:SF0">
    <property type="entry name" value="ORIGIN RECOGNITION COMPLEX SUBUNIT 5"/>
    <property type="match status" value="1"/>
</dbReference>
<sequence length="445" mass="51171">MKMDISMTEEESIDILNKLCPCRENVIQKLLCYMTNEDTPATTNSLFLYGNTGSGKSHVVKTMVDRLQICHSYINCIEHFTCRHLYHKILKDAGYPLSKTCQSMMEFCRLLKLSDLNSNKTFYIILDKAERLRTNMESHLLPAFMRLGELTGLNICVIFITDIVLEKFFLSNGFILPITIHFPDYTKSEIVNIMALDAPKSYGEEIYKRYCQTVVDVFYLACRETNELRHLAMINFEKYCEPIESGRIKATEINKLWQNIAPHLRKAVKTVYLRQVSSEQWKKLEMAEKEQHSLLTPADETKIKNQVELPYYSKYMLLAAYFASYNPANTDRRFFTKKTAGRMSKRAKASAKAAKNLDKKFLGPKPFQLDRLMAIFYSIVEGGASSSANILSQLSSLVTLQLLAKTSNDDQVDTPKYKCLVSFDFALSIAKQLDLDMGEYLYEYT</sequence>
<dbReference type="PANTHER" id="PTHR12705">
    <property type="entry name" value="ORIGIN RECOGNITION COMPLEX SUBUNIT 5"/>
    <property type="match status" value="1"/>
</dbReference>
<feature type="domain" description="Orc1-like AAA ATPase" evidence="7">
    <location>
        <begin position="20"/>
        <end position="158"/>
    </location>
</feature>
<evidence type="ECO:0000313" key="10">
    <source>
        <dbReference type="EnsemblMetazoa" id="CLYHEMP017726.1"/>
    </source>
</evidence>
<dbReference type="GO" id="GO:0003688">
    <property type="term" value="F:DNA replication origin binding"/>
    <property type="evidence" value="ECO:0007669"/>
    <property type="project" value="TreeGrafter"/>
</dbReference>
<dbReference type="AlphaFoldDB" id="A0A7M5X478"/>
<dbReference type="InterPro" id="IPR048866">
    <property type="entry name" value="ORC5_lid"/>
</dbReference>
<dbReference type="SUPFAM" id="SSF52540">
    <property type="entry name" value="P-loop containing nucleoside triphosphate hydrolases"/>
    <property type="match status" value="1"/>
</dbReference>
<dbReference type="Pfam" id="PF21639">
    <property type="entry name" value="ORC5_lid"/>
    <property type="match status" value="1"/>
</dbReference>
<comment type="similarity">
    <text evidence="2">Belongs to the ORC5 family.</text>
</comment>
<dbReference type="InterPro" id="IPR047088">
    <property type="entry name" value="ORC5_C"/>
</dbReference>
<dbReference type="InterPro" id="IPR027417">
    <property type="entry name" value="P-loop_NTPase"/>
</dbReference>
<dbReference type="OrthoDB" id="365981at2759"/>
<dbReference type="Pfam" id="PF14630">
    <property type="entry name" value="ORC5_C"/>
    <property type="match status" value="1"/>
</dbReference>
<evidence type="ECO:0000256" key="2">
    <source>
        <dbReference type="ARBA" id="ARBA00006269"/>
    </source>
</evidence>
<dbReference type="GO" id="GO:0005664">
    <property type="term" value="C:nuclear origin of replication recognition complex"/>
    <property type="evidence" value="ECO:0007669"/>
    <property type="project" value="TreeGrafter"/>
</dbReference>
<keyword evidence="6" id="KW-0539">Nucleus</keyword>
<dbReference type="GO" id="GO:0006270">
    <property type="term" value="P:DNA replication initiation"/>
    <property type="evidence" value="ECO:0007669"/>
    <property type="project" value="TreeGrafter"/>
</dbReference>
<dbReference type="RefSeq" id="XP_066934315.1">
    <property type="nucleotide sequence ID" value="XM_067078214.1"/>
</dbReference>
<proteinExistence type="inferred from homology"/>